<evidence type="ECO:0000313" key="2">
    <source>
        <dbReference type="EMBL" id="PDZ13991.1"/>
    </source>
</evidence>
<protein>
    <recommendedName>
        <fullName evidence="1">Sublancin immunity protein SunI-like PH domain-containing protein</fullName>
    </recommendedName>
</protein>
<accession>A0A2A7D229</accession>
<dbReference type="EMBL" id="NVLX01000034">
    <property type="protein sequence ID" value="PDZ13991.1"/>
    <property type="molecule type" value="Genomic_DNA"/>
</dbReference>
<evidence type="ECO:0000313" key="3">
    <source>
        <dbReference type="Proteomes" id="UP000220192"/>
    </source>
</evidence>
<sequence length="90" mass="10304">MERSWYNARYSCKKTKEELIISWQLAKITIPLRDVIEVTEDATYAGVEDMSAIRIGTAYGTTDRILIKTVKQNYLLFTTNKVSILNTILA</sequence>
<dbReference type="Proteomes" id="UP000220192">
    <property type="component" value="Unassembled WGS sequence"/>
</dbReference>
<reference evidence="2 3" key="1">
    <citation type="submission" date="2017-09" db="EMBL/GenBank/DDBJ databases">
        <title>Large-scale bioinformatics analysis of Bacillus genomes uncovers conserved roles of natural products in bacterial physiology.</title>
        <authorList>
            <consortium name="Agbiome Team Llc"/>
            <person name="Bleich R.M."/>
            <person name="Grubbs K.J."/>
            <person name="Santa Maria K.C."/>
            <person name="Allen S.E."/>
            <person name="Farag S."/>
            <person name="Shank E.A."/>
            <person name="Bowers A."/>
        </authorList>
    </citation>
    <scope>NUCLEOTIDE SEQUENCE [LARGE SCALE GENOMIC DNA]</scope>
    <source>
        <strain evidence="2 3">AFS095574</strain>
    </source>
</reference>
<dbReference type="RefSeq" id="WP_097842055.1">
    <property type="nucleotide sequence ID" value="NZ_NVLX01000034.1"/>
</dbReference>
<dbReference type="AlphaFoldDB" id="A0A2A7D229"/>
<feature type="domain" description="Sublancin immunity protein SunI-like PH" evidence="1">
    <location>
        <begin position="11"/>
        <end position="88"/>
    </location>
</feature>
<organism evidence="2 3">
    <name type="scientific">Bacillus anthracis</name>
    <name type="common">anthrax bacterium</name>
    <dbReference type="NCBI Taxonomy" id="1392"/>
    <lineage>
        <taxon>Bacteria</taxon>
        <taxon>Bacillati</taxon>
        <taxon>Bacillota</taxon>
        <taxon>Bacilli</taxon>
        <taxon>Bacillales</taxon>
        <taxon>Bacillaceae</taxon>
        <taxon>Bacillus</taxon>
        <taxon>Bacillus cereus group</taxon>
    </lineage>
</organism>
<dbReference type="Pfam" id="PF23491">
    <property type="entry name" value="bPH_8"/>
    <property type="match status" value="1"/>
</dbReference>
<gene>
    <name evidence="2" type="ORF">CON16_27675</name>
</gene>
<evidence type="ECO:0000259" key="1">
    <source>
        <dbReference type="Pfam" id="PF23491"/>
    </source>
</evidence>
<proteinExistence type="predicted"/>
<comment type="caution">
    <text evidence="2">The sequence shown here is derived from an EMBL/GenBank/DDBJ whole genome shotgun (WGS) entry which is preliminary data.</text>
</comment>
<name>A0A2A7D229_BACAN</name>
<dbReference type="InterPro" id="IPR055365">
    <property type="entry name" value="PH_SunI-like"/>
</dbReference>